<dbReference type="InterPro" id="IPR011013">
    <property type="entry name" value="Gal_mutarotase_sf_dom"/>
</dbReference>
<dbReference type="UniPathway" id="UPA00242"/>
<evidence type="ECO:0000256" key="7">
    <source>
        <dbReference type="ARBA" id="ARBA00023277"/>
    </source>
</evidence>
<dbReference type="PANTHER" id="PTHR10091">
    <property type="entry name" value="ALDOSE-1-EPIMERASE"/>
    <property type="match status" value="1"/>
</dbReference>
<feature type="binding site" evidence="11">
    <location>
        <begin position="84"/>
        <end position="85"/>
    </location>
    <ligand>
        <name>beta-D-galactose</name>
        <dbReference type="ChEBI" id="CHEBI:27667"/>
    </ligand>
</feature>
<dbReference type="InterPro" id="IPR008183">
    <property type="entry name" value="Aldose_1/G6P_1-epimerase"/>
</dbReference>
<dbReference type="InterPro" id="IPR047215">
    <property type="entry name" value="Galactose_mutarotase-like"/>
</dbReference>
<proteinExistence type="inferred from homology"/>
<dbReference type="Proteomes" id="UP000235347">
    <property type="component" value="Unassembled WGS sequence"/>
</dbReference>
<evidence type="ECO:0000256" key="4">
    <source>
        <dbReference type="ARBA" id="ARBA00013185"/>
    </source>
</evidence>
<evidence type="ECO:0000313" key="14">
    <source>
        <dbReference type="Proteomes" id="UP000235347"/>
    </source>
</evidence>
<dbReference type="AlphaFoldDB" id="A0A2N7VW85"/>
<feature type="compositionally biased region" description="Basic and acidic residues" evidence="12">
    <location>
        <begin position="278"/>
        <end position="295"/>
    </location>
</feature>
<dbReference type="CDD" id="cd09019">
    <property type="entry name" value="galactose_mutarotase_like"/>
    <property type="match status" value="1"/>
</dbReference>
<dbReference type="Gene3D" id="2.70.98.10">
    <property type="match status" value="1"/>
</dbReference>
<feature type="active site" description="Proton donor" evidence="9">
    <location>
        <position position="180"/>
    </location>
</feature>
<evidence type="ECO:0000256" key="3">
    <source>
        <dbReference type="ARBA" id="ARBA00006206"/>
    </source>
</evidence>
<dbReference type="EC" id="5.1.3.3" evidence="4 8"/>
<gene>
    <name evidence="13" type="ORF">C0Z19_18470</name>
</gene>
<accession>A0A2N7VW85</accession>
<dbReference type="GO" id="GO:0030246">
    <property type="term" value="F:carbohydrate binding"/>
    <property type="evidence" value="ECO:0007669"/>
    <property type="project" value="InterPro"/>
</dbReference>
<evidence type="ECO:0000256" key="5">
    <source>
        <dbReference type="ARBA" id="ARBA00014165"/>
    </source>
</evidence>
<evidence type="ECO:0000256" key="10">
    <source>
        <dbReference type="PIRSR" id="PIRSR005096-2"/>
    </source>
</evidence>
<name>A0A2N7VW85_9BURK</name>
<dbReference type="InterPro" id="IPR014718">
    <property type="entry name" value="GH-type_carb-bd"/>
</dbReference>
<dbReference type="GO" id="GO:0004034">
    <property type="term" value="F:aldose 1-epimerase activity"/>
    <property type="evidence" value="ECO:0007669"/>
    <property type="project" value="UniProtKB-EC"/>
</dbReference>
<dbReference type="GO" id="GO:0006006">
    <property type="term" value="P:glucose metabolic process"/>
    <property type="evidence" value="ECO:0007669"/>
    <property type="project" value="TreeGrafter"/>
</dbReference>
<dbReference type="Pfam" id="PF01263">
    <property type="entry name" value="Aldose_epim"/>
    <property type="match status" value="1"/>
</dbReference>
<feature type="active site" description="Proton acceptor" evidence="9">
    <location>
        <position position="348"/>
    </location>
</feature>
<dbReference type="PIRSF" id="PIRSF005096">
    <property type="entry name" value="GALM"/>
    <property type="match status" value="1"/>
</dbReference>
<evidence type="ECO:0000256" key="9">
    <source>
        <dbReference type="PIRSR" id="PIRSR005096-1"/>
    </source>
</evidence>
<evidence type="ECO:0000256" key="12">
    <source>
        <dbReference type="SAM" id="MobiDB-lite"/>
    </source>
</evidence>
<evidence type="ECO:0000313" key="13">
    <source>
        <dbReference type="EMBL" id="PMS21415.1"/>
    </source>
</evidence>
<keyword evidence="14" id="KW-1185">Reference proteome</keyword>
<dbReference type="GO" id="GO:0033499">
    <property type="term" value="P:galactose catabolic process via UDP-galactose, Leloir pathway"/>
    <property type="evidence" value="ECO:0007669"/>
    <property type="project" value="TreeGrafter"/>
</dbReference>
<feature type="binding site" evidence="10">
    <location>
        <position position="251"/>
    </location>
    <ligand>
        <name>beta-D-galactose</name>
        <dbReference type="ChEBI" id="CHEBI:27667"/>
    </ligand>
</feature>
<dbReference type="RefSeq" id="WP_102611282.1">
    <property type="nucleotide sequence ID" value="NZ_CADIKD010000012.1"/>
</dbReference>
<keyword evidence="7 8" id="KW-0119">Carbohydrate metabolism</keyword>
<comment type="catalytic activity">
    <reaction evidence="1 8">
        <text>alpha-D-glucose = beta-D-glucose</text>
        <dbReference type="Rhea" id="RHEA:10264"/>
        <dbReference type="ChEBI" id="CHEBI:15903"/>
        <dbReference type="ChEBI" id="CHEBI:17925"/>
        <dbReference type="EC" id="5.1.3.3"/>
    </reaction>
</comment>
<evidence type="ECO:0000256" key="2">
    <source>
        <dbReference type="ARBA" id="ARBA00005028"/>
    </source>
</evidence>
<feature type="region of interest" description="Disordered" evidence="12">
    <location>
        <begin position="267"/>
        <end position="295"/>
    </location>
</feature>
<comment type="pathway">
    <text evidence="2 8">Carbohydrate metabolism; hexose metabolism.</text>
</comment>
<dbReference type="PANTHER" id="PTHR10091:SF0">
    <property type="entry name" value="GALACTOSE MUTAROTASE"/>
    <property type="match status" value="1"/>
</dbReference>
<dbReference type="InterPro" id="IPR018052">
    <property type="entry name" value="Ald1_epimerase_CS"/>
</dbReference>
<evidence type="ECO:0000256" key="6">
    <source>
        <dbReference type="ARBA" id="ARBA00023235"/>
    </source>
</evidence>
<evidence type="ECO:0000256" key="8">
    <source>
        <dbReference type="PIRNR" id="PIRNR005096"/>
    </source>
</evidence>
<keyword evidence="6 8" id="KW-0413">Isomerase</keyword>
<reference evidence="13 14" key="1">
    <citation type="submission" date="2018-01" db="EMBL/GenBank/DDBJ databases">
        <title>Whole genome analyses suggest that Burkholderia sensu lato contains two further novel genera in the rhizoxinica-symbiotica group Mycetohabitans gen. nov., and Trinickia gen. nov.: implications for the evolution of diazotrophy and nodulation in the Burkholderiaceae.</title>
        <authorList>
            <person name="Estrada-de los Santos P."/>
            <person name="Palmer M."/>
            <person name="Chavez-Ramirez B."/>
            <person name="Beukes C."/>
            <person name="Steenkamp E.T."/>
            <person name="Hirsch A.M."/>
            <person name="Manyaka P."/>
            <person name="Maluk M."/>
            <person name="Lafos M."/>
            <person name="Crook M."/>
            <person name="Gross E."/>
            <person name="Simon M.F."/>
            <person name="Bueno dos Reis Junior F."/>
            <person name="Poole P.S."/>
            <person name="Venter S.N."/>
            <person name="James E.K."/>
        </authorList>
    </citation>
    <scope>NUCLEOTIDE SEQUENCE [LARGE SCALE GENOMIC DNA]</scope>
    <source>
        <strain evidence="13 14">GP25-8</strain>
    </source>
</reference>
<evidence type="ECO:0000256" key="11">
    <source>
        <dbReference type="PIRSR" id="PIRSR005096-3"/>
    </source>
</evidence>
<comment type="caution">
    <text evidence="13">The sequence shown here is derived from an EMBL/GenBank/DDBJ whole genome shotgun (WGS) entry which is preliminary data.</text>
</comment>
<comment type="similarity">
    <text evidence="3 8">Belongs to the aldose epimerase family.</text>
</comment>
<dbReference type="InterPro" id="IPR015443">
    <property type="entry name" value="Aldose_1-epimerase"/>
</dbReference>
<dbReference type="SUPFAM" id="SSF74650">
    <property type="entry name" value="Galactose mutarotase-like"/>
    <property type="match status" value="1"/>
</dbReference>
<protein>
    <recommendedName>
        <fullName evidence="5 8">Aldose 1-epimerase</fullName>
        <ecNumber evidence="4 8">5.1.3.3</ecNumber>
    </recommendedName>
</protein>
<evidence type="ECO:0000256" key="1">
    <source>
        <dbReference type="ARBA" id="ARBA00001614"/>
    </source>
</evidence>
<dbReference type="EMBL" id="PNYB01000016">
    <property type="protein sequence ID" value="PMS21415.1"/>
    <property type="molecule type" value="Genomic_DNA"/>
</dbReference>
<organism evidence="13 14">
    <name type="scientific">Trinickia soli</name>
    <dbReference type="NCBI Taxonomy" id="380675"/>
    <lineage>
        <taxon>Bacteria</taxon>
        <taxon>Pseudomonadati</taxon>
        <taxon>Pseudomonadota</taxon>
        <taxon>Betaproteobacteria</taxon>
        <taxon>Burkholderiales</taxon>
        <taxon>Burkholderiaceae</taxon>
        <taxon>Trinickia</taxon>
    </lineage>
</organism>
<dbReference type="PROSITE" id="PS00545">
    <property type="entry name" value="ALDOSE_1_EPIMERASE"/>
    <property type="match status" value="1"/>
</dbReference>
<feature type="binding site" evidence="11">
    <location>
        <begin position="180"/>
        <end position="182"/>
    </location>
    <ligand>
        <name>beta-D-galactose</name>
        <dbReference type="ChEBI" id="CHEBI:27667"/>
    </ligand>
</feature>
<dbReference type="NCBIfam" id="NF008277">
    <property type="entry name" value="PRK11055.1"/>
    <property type="match status" value="1"/>
</dbReference>
<sequence>MISTADLSHEPWGRLPGGETVQLFTLRNAHGMRVAISDLGGTIVSWHAPDRAGRLGDIVLGHDMPADYCEAKGYMGALIGRWANRIAGARFTLDGIGYSVDRNEGENLLHGGATGFNRALWRAREEEGSLVLTLDSEEGDAGFPGNVQVEVCYTLDDEGELTIDYRARTDAPTPLNLTNHAYFNLTAQTGADIKGHVISIDADTFFEVDSTLIPLREATVAGTAFDFREAAPIGARLDWPHEQLVLARGFDHCYVLREPQVQSAAALRNGEGKGSGSDSEHDHDHDHDHTADARPVREVARLYEPTSGRVLTVSTDQRGLQFYTGNYLDGVRARSGSTYMRHAGLCLEAGGFPNQINMADREDVIIRANKPYRQVTKYRVGVVV</sequence>